<organism evidence="2 3">
    <name type="scientific">Puccinia striiformis f. sp. tritici PST-78</name>
    <dbReference type="NCBI Taxonomy" id="1165861"/>
    <lineage>
        <taxon>Eukaryota</taxon>
        <taxon>Fungi</taxon>
        <taxon>Dikarya</taxon>
        <taxon>Basidiomycota</taxon>
        <taxon>Pucciniomycotina</taxon>
        <taxon>Pucciniomycetes</taxon>
        <taxon>Pucciniales</taxon>
        <taxon>Pucciniaceae</taxon>
        <taxon>Puccinia</taxon>
    </lineage>
</organism>
<keyword evidence="3" id="KW-1185">Reference proteome</keyword>
<feature type="compositionally biased region" description="Polar residues" evidence="1">
    <location>
        <begin position="1"/>
        <end position="23"/>
    </location>
</feature>
<gene>
    <name evidence="2" type="ORF">PSTG_15703</name>
</gene>
<proteinExistence type="predicted"/>
<name>A0A0L0UV05_9BASI</name>
<feature type="region of interest" description="Disordered" evidence="1">
    <location>
        <begin position="76"/>
        <end position="96"/>
    </location>
</feature>
<comment type="caution">
    <text evidence="2">The sequence shown here is derived from an EMBL/GenBank/DDBJ whole genome shotgun (WGS) entry which is preliminary data.</text>
</comment>
<dbReference type="AlphaFoldDB" id="A0A0L0UV05"/>
<accession>A0A0L0UV05</accession>
<evidence type="ECO:0000256" key="1">
    <source>
        <dbReference type="SAM" id="MobiDB-lite"/>
    </source>
</evidence>
<dbReference type="STRING" id="1165861.A0A0L0UV05"/>
<protein>
    <recommendedName>
        <fullName evidence="4">Retrotransposon gag domain-containing protein</fullName>
    </recommendedName>
</protein>
<evidence type="ECO:0008006" key="4">
    <source>
        <dbReference type="Google" id="ProtNLM"/>
    </source>
</evidence>
<feature type="region of interest" description="Disordered" evidence="1">
    <location>
        <begin position="1"/>
        <end position="29"/>
    </location>
</feature>
<evidence type="ECO:0000313" key="2">
    <source>
        <dbReference type="EMBL" id="KNE90863.1"/>
    </source>
</evidence>
<sequence>MSNIPRSPNGQFTRQPLNQTPNSRIPPLAPILDLPQVRVQRGSGDSTTPLNPDDLSNRIIDDDEEEEVCSENLDGQEVVDSLRSGQTTPVPESSIPLTAEIPSNATLGEALWQLVTTQLVSVSSLAPPKPCPAFHTPEMKKPENFDGSSPAKLRNYLQQCKLIFRNDIDSFSSDLKKTLYAAAFLTGKAFEWVQPYLKVVDDPPPNYMMNSWLMFESQLVNLYGDPNELRATEYKLDSLTMKDGDHASNYISIFEPFNLAYQDGETTHSCFTSKRGFQLKSWTSWPRTLRLSTPCRSLSKLP</sequence>
<dbReference type="Proteomes" id="UP000054564">
    <property type="component" value="Unassembled WGS sequence"/>
</dbReference>
<dbReference type="OrthoDB" id="2447685at2759"/>
<reference evidence="3" key="1">
    <citation type="submission" date="2014-03" db="EMBL/GenBank/DDBJ databases">
        <title>The Genome Sequence of Puccinia striiformis f. sp. tritici PST-78.</title>
        <authorList>
            <consortium name="The Broad Institute Genome Sequencing Platform"/>
            <person name="Cuomo C."/>
            <person name="Hulbert S."/>
            <person name="Chen X."/>
            <person name="Walker B."/>
            <person name="Young S.K."/>
            <person name="Zeng Q."/>
            <person name="Gargeya S."/>
            <person name="Fitzgerald M."/>
            <person name="Haas B."/>
            <person name="Abouelleil A."/>
            <person name="Alvarado L."/>
            <person name="Arachchi H.M."/>
            <person name="Berlin A.M."/>
            <person name="Chapman S.B."/>
            <person name="Goldberg J."/>
            <person name="Griggs A."/>
            <person name="Gujja S."/>
            <person name="Hansen M."/>
            <person name="Howarth C."/>
            <person name="Imamovic A."/>
            <person name="Larimer J."/>
            <person name="McCowan C."/>
            <person name="Montmayeur A."/>
            <person name="Murphy C."/>
            <person name="Neiman D."/>
            <person name="Pearson M."/>
            <person name="Priest M."/>
            <person name="Roberts A."/>
            <person name="Saif S."/>
            <person name="Shea T."/>
            <person name="Sisk P."/>
            <person name="Sykes S."/>
            <person name="Wortman J."/>
            <person name="Nusbaum C."/>
            <person name="Birren B."/>
        </authorList>
    </citation>
    <scope>NUCLEOTIDE SEQUENCE [LARGE SCALE GENOMIC DNA]</scope>
    <source>
        <strain evidence="3">race PST-78</strain>
    </source>
</reference>
<dbReference type="EMBL" id="AJIL01000232">
    <property type="protein sequence ID" value="KNE90863.1"/>
    <property type="molecule type" value="Genomic_DNA"/>
</dbReference>
<evidence type="ECO:0000313" key="3">
    <source>
        <dbReference type="Proteomes" id="UP000054564"/>
    </source>
</evidence>